<dbReference type="AlphaFoldDB" id="A0A427AAJ2"/>
<name>A0A427AAJ2_ENSVE</name>
<sequence>LTKITAIPRILARTVVLVSLEKGKVRAAGFYGRADTTKAAITALGGLPAG</sequence>
<organism evidence="1 2">
    <name type="scientific">Ensete ventricosum</name>
    <name type="common">Abyssinian banana</name>
    <name type="synonym">Musa ensete</name>
    <dbReference type="NCBI Taxonomy" id="4639"/>
    <lineage>
        <taxon>Eukaryota</taxon>
        <taxon>Viridiplantae</taxon>
        <taxon>Streptophyta</taxon>
        <taxon>Embryophyta</taxon>
        <taxon>Tracheophyta</taxon>
        <taxon>Spermatophyta</taxon>
        <taxon>Magnoliopsida</taxon>
        <taxon>Liliopsida</taxon>
        <taxon>Zingiberales</taxon>
        <taxon>Musaceae</taxon>
        <taxon>Ensete</taxon>
    </lineage>
</organism>
<feature type="non-terminal residue" evidence="1">
    <location>
        <position position="1"/>
    </location>
</feature>
<dbReference type="EMBL" id="AMZH03003159">
    <property type="protein sequence ID" value="RRT73229.1"/>
    <property type="molecule type" value="Genomic_DNA"/>
</dbReference>
<evidence type="ECO:0000313" key="1">
    <source>
        <dbReference type="EMBL" id="RRT73229.1"/>
    </source>
</evidence>
<reference evidence="1 2" key="1">
    <citation type="journal article" date="2014" name="Agronomy (Basel)">
        <title>A Draft Genome Sequence for Ensete ventricosum, the Drought-Tolerant Tree Against Hunger.</title>
        <authorList>
            <person name="Harrison J."/>
            <person name="Moore K.A."/>
            <person name="Paszkiewicz K."/>
            <person name="Jones T."/>
            <person name="Grant M."/>
            <person name="Ambacheew D."/>
            <person name="Muzemil S."/>
            <person name="Studholme D.J."/>
        </authorList>
    </citation>
    <scope>NUCLEOTIDE SEQUENCE [LARGE SCALE GENOMIC DNA]</scope>
</reference>
<dbReference type="Proteomes" id="UP000287651">
    <property type="component" value="Unassembled WGS sequence"/>
</dbReference>
<protein>
    <submittedName>
        <fullName evidence="1">Uncharacterized protein</fullName>
    </submittedName>
</protein>
<proteinExistence type="predicted"/>
<gene>
    <name evidence="1" type="ORF">B296_00019046</name>
</gene>
<comment type="caution">
    <text evidence="1">The sequence shown here is derived from an EMBL/GenBank/DDBJ whole genome shotgun (WGS) entry which is preliminary data.</text>
</comment>
<accession>A0A427AAJ2</accession>
<evidence type="ECO:0000313" key="2">
    <source>
        <dbReference type="Proteomes" id="UP000287651"/>
    </source>
</evidence>